<dbReference type="GO" id="GO:0016779">
    <property type="term" value="F:nucleotidyltransferase activity"/>
    <property type="evidence" value="ECO:0007669"/>
    <property type="project" value="UniProtKB-ARBA"/>
</dbReference>
<evidence type="ECO:0000313" key="3">
    <source>
        <dbReference type="EMBL" id="TSD09016.1"/>
    </source>
</evidence>
<accession>A0A554MV66</accession>
<dbReference type="EMBL" id="QMDX01000018">
    <property type="protein sequence ID" value="TSD09016.1"/>
    <property type="molecule type" value="Genomic_DNA"/>
</dbReference>
<evidence type="ECO:0000259" key="2">
    <source>
        <dbReference type="Pfam" id="PF12804"/>
    </source>
</evidence>
<evidence type="ECO:0000313" key="4">
    <source>
        <dbReference type="Proteomes" id="UP000319894"/>
    </source>
</evidence>
<dbReference type="RefSeq" id="WP_144263372.1">
    <property type="nucleotide sequence ID" value="NZ_QMDX01000018.1"/>
</dbReference>
<name>A0A554MV66_9EURY</name>
<feature type="domain" description="MobA-like NTP transferase" evidence="2">
    <location>
        <begin position="30"/>
        <end position="191"/>
    </location>
</feature>
<keyword evidence="4" id="KW-1185">Reference proteome</keyword>
<dbReference type="Proteomes" id="UP000319894">
    <property type="component" value="Unassembled WGS sequence"/>
</dbReference>
<dbReference type="PANTHER" id="PTHR43777:SF1">
    <property type="entry name" value="MOLYBDENUM COFACTOR CYTIDYLYLTRANSFERASE"/>
    <property type="match status" value="1"/>
</dbReference>
<keyword evidence="3" id="KW-0808">Transferase</keyword>
<dbReference type="InParanoid" id="A0A554MV66"/>
<protein>
    <submittedName>
        <fullName evidence="3">Nucleotidyltransferase family protein</fullName>
    </submittedName>
</protein>
<comment type="caution">
    <text evidence="3">The sequence shown here is derived from an EMBL/GenBank/DDBJ whole genome shotgun (WGS) entry which is preliminary data.</text>
</comment>
<feature type="region of interest" description="Disordered" evidence="1">
    <location>
        <begin position="1"/>
        <end position="25"/>
    </location>
</feature>
<gene>
    <name evidence="3" type="ORF">DP107_17260</name>
</gene>
<proteinExistence type="predicted"/>
<organism evidence="3 4">
    <name type="scientific">Haloglomus irregulare</name>
    <dbReference type="NCBI Taxonomy" id="2234134"/>
    <lineage>
        <taxon>Archaea</taxon>
        <taxon>Methanobacteriati</taxon>
        <taxon>Methanobacteriota</taxon>
        <taxon>Stenosarchaea group</taxon>
        <taxon>Halobacteria</taxon>
        <taxon>Halobacteriales</taxon>
        <taxon>Natronomonadaceae</taxon>
        <taxon>Haloglomus</taxon>
    </lineage>
</organism>
<sequence length="218" mass="22453">MTGTEPRVVAPADIERGGSRPESGHERVVGVVLAAGTSSRFGDGNKLLAELNGTPLVRRATQSLLGATSAEVVVVLGYEADRVRDALAECEVRFVENPEYAAGQSTSVAVGGGAARDLDADAVVFLPGDMPFVGAGTVDSVIRAYRSGTASAIAVAHDGDRGNPVLFDSRHFGALTAVDGDTGGRSVLLECDDAVLLAVPDPGVRTDIDTSADLARHR</sequence>
<dbReference type="PANTHER" id="PTHR43777">
    <property type="entry name" value="MOLYBDENUM COFACTOR CYTIDYLYLTRANSFERASE"/>
    <property type="match status" value="1"/>
</dbReference>
<feature type="compositionally biased region" description="Basic and acidic residues" evidence="1">
    <location>
        <begin position="13"/>
        <end position="25"/>
    </location>
</feature>
<dbReference type="Pfam" id="PF12804">
    <property type="entry name" value="NTP_transf_3"/>
    <property type="match status" value="1"/>
</dbReference>
<dbReference type="Gene3D" id="3.90.550.10">
    <property type="entry name" value="Spore Coat Polysaccharide Biosynthesis Protein SpsA, Chain A"/>
    <property type="match status" value="1"/>
</dbReference>
<dbReference type="AlphaFoldDB" id="A0A554MV66"/>
<evidence type="ECO:0000256" key="1">
    <source>
        <dbReference type="SAM" id="MobiDB-lite"/>
    </source>
</evidence>
<reference evidence="3 4" key="1">
    <citation type="submission" date="2018-06" db="EMBL/GenBank/DDBJ databases">
        <title>Natronomonas sp. F16-60 a new haloarchaeon isolated from a solar saltern of Isla Cristina, Huelva, Spain.</title>
        <authorList>
            <person name="Duran-Viseras A."/>
            <person name="Sanchez-Porro C."/>
            <person name="Ventosa A."/>
        </authorList>
    </citation>
    <scope>NUCLEOTIDE SEQUENCE [LARGE SCALE GENOMIC DNA]</scope>
    <source>
        <strain evidence="3 4">F16-60</strain>
    </source>
</reference>
<dbReference type="CDD" id="cd04182">
    <property type="entry name" value="GT_2_like_f"/>
    <property type="match status" value="1"/>
</dbReference>
<dbReference type="SUPFAM" id="SSF53448">
    <property type="entry name" value="Nucleotide-diphospho-sugar transferases"/>
    <property type="match status" value="1"/>
</dbReference>
<dbReference type="InterPro" id="IPR025877">
    <property type="entry name" value="MobA-like_NTP_Trfase"/>
</dbReference>
<dbReference type="InterPro" id="IPR029044">
    <property type="entry name" value="Nucleotide-diphossugar_trans"/>
</dbReference>